<dbReference type="GO" id="GO:0071897">
    <property type="term" value="P:DNA biosynthetic process"/>
    <property type="evidence" value="ECO:0007669"/>
    <property type="project" value="UniProtKB-KW"/>
</dbReference>
<evidence type="ECO:0000256" key="2">
    <source>
        <dbReference type="ARBA" id="ARBA00012118"/>
    </source>
</evidence>
<dbReference type="GO" id="GO:0046872">
    <property type="term" value="F:metal ion binding"/>
    <property type="evidence" value="ECO:0007669"/>
    <property type="project" value="UniProtKB-KW"/>
</dbReference>
<evidence type="ECO:0000256" key="7">
    <source>
        <dbReference type="ARBA" id="ARBA00022777"/>
    </source>
</evidence>
<evidence type="ECO:0000256" key="5">
    <source>
        <dbReference type="ARBA" id="ARBA00022723"/>
    </source>
</evidence>
<dbReference type="Gene3D" id="3.30.60.20">
    <property type="match status" value="1"/>
</dbReference>
<proteinExistence type="inferred from homology"/>
<keyword evidence="7" id="KW-0418">Kinase</keyword>
<keyword evidence="8" id="KW-0862">Zinc</keyword>
<comment type="catalytic activity">
    <reaction evidence="10">
        <text>thymidine + ATP = dTMP + ADP + H(+)</text>
        <dbReference type="Rhea" id="RHEA:19129"/>
        <dbReference type="ChEBI" id="CHEBI:15378"/>
        <dbReference type="ChEBI" id="CHEBI:17748"/>
        <dbReference type="ChEBI" id="CHEBI:30616"/>
        <dbReference type="ChEBI" id="CHEBI:63528"/>
        <dbReference type="ChEBI" id="CHEBI:456216"/>
        <dbReference type="EC" id="2.7.1.21"/>
    </reaction>
</comment>
<name>A0A6C0FCS5_9ZZZZ</name>
<evidence type="ECO:0000313" key="11">
    <source>
        <dbReference type="EMBL" id="QHT37690.1"/>
    </source>
</evidence>
<evidence type="ECO:0000256" key="8">
    <source>
        <dbReference type="ARBA" id="ARBA00022833"/>
    </source>
</evidence>
<dbReference type="PANTHER" id="PTHR11441">
    <property type="entry name" value="THYMIDINE KINASE"/>
    <property type="match status" value="1"/>
</dbReference>
<evidence type="ECO:0000256" key="4">
    <source>
        <dbReference type="ARBA" id="ARBA00022679"/>
    </source>
</evidence>
<dbReference type="AlphaFoldDB" id="A0A6C0FCS5"/>
<dbReference type="GO" id="GO:0004797">
    <property type="term" value="F:thymidine kinase activity"/>
    <property type="evidence" value="ECO:0007669"/>
    <property type="project" value="UniProtKB-EC"/>
</dbReference>
<keyword evidence="6" id="KW-0547">Nucleotide-binding</keyword>
<evidence type="ECO:0000256" key="3">
    <source>
        <dbReference type="ARBA" id="ARBA00022634"/>
    </source>
</evidence>
<dbReference type="InterPro" id="IPR001267">
    <property type="entry name" value="Thymidine_kinase"/>
</dbReference>
<evidence type="ECO:0000256" key="9">
    <source>
        <dbReference type="ARBA" id="ARBA00022840"/>
    </source>
</evidence>
<dbReference type="GO" id="GO:0005524">
    <property type="term" value="F:ATP binding"/>
    <property type="evidence" value="ECO:0007669"/>
    <property type="project" value="UniProtKB-KW"/>
</dbReference>
<keyword evidence="4" id="KW-0808">Transferase</keyword>
<keyword evidence="3" id="KW-0237">DNA synthesis</keyword>
<protein>
    <recommendedName>
        <fullName evidence="2">thymidine kinase</fullName>
        <ecNumber evidence="2">2.7.1.21</ecNumber>
    </recommendedName>
</protein>
<dbReference type="Pfam" id="PF00265">
    <property type="entry name" value="TK"/>
    <property type="match status" value="1"/>
</dbReference>
<sequence>MSYYLENGYLKIILGSMFAGKTSELIKEYNKHTACNFKCCLINHTVDNRYGTDNTQMATHNNEIMECKSCTNLSELFGEDYQDEIVDKYDVFLINEGQFFEDLYNCVDIIVNKRKKKVYVCGLDGDYERKKFGSILDIIPLCDDVVKLKGICKECFFKDSIFTHRLTEEKEQTLISSNKYNSLCRKCYNKQNL</sequence>
<keyword evidence="5" id="KW-0479">Metal-binding</keyword>
<dbReference type="GO" id="GO:0046104">
    <property type="term" value="P:thymidine metabolic process"/>
    <property type="evidence" value="ECO:0007669"/>
    <property type="project" value="TreeGrafter"/>
</dbReference>
<dbReference type="PIRSF" id="PIRSF035805">
    <property type="entry name" value="TK_cell"/>
    <property type="match status" value="1"/>
</dbReference>
<keyword evidence="9" id="KW-0067">ATP-binding</keyword>
<reference evidence="11" key="1">
    <citation type="journal article" date="2020" name="Nature">
        <title>Giant virus diversity and host interactions through global metagenomics.</title>
        <authorList>
            <person name="Schulz F."/>
            <person name="Roux S."/>
            <person name="Paez-Espino D."/>
            <person name="Jungbluth S."/>
            <person name="Walsh D.A."/>
            <person name="Denef V.J."/>
            <person name="McMahon K.D."/>
            <person name="Konstantinidis K.T."/>
            <person name="Eloe-Fadrosh E.A."/>
            <person name="Kyrpides N.C."/>
            <person name="Woyke T."/>
        </authorList>
    </citation>
    <scope>NUCLEOTIDE SEQUENCE</scope>
    <source>
        <strain evidence="11">GVMAG-S-ERX555997-44</strain>
    </source>
</reference>
<evidence type="ECO:0000256" key="1">
    <source>
        <dbReference type="ARBA" id="ARBA00007587"/>
    </source>
</evidence>
<dbReference type="EMBL" id="MN738805">
    <property type="protein sequence ID" value="QHT37690.1"/>
    <property type="molecule type" value="Genomic_DNA"/>
</dbReference>
<dbReference type="Gene3D" id="3.40.50.300">
    <property type="entry name" value="P-loop containing nucleotide triphosphate hydrolases"/>
    <property type="match status" value="1"/>
</dbReference>
<dbReference type="PANTHER" id="PTHR11441:SF0">
    <property type="entry name" value="THYMIDINE KINASE, CYTOSOLIC"/>
    <property type="match status" value="1"/>
</dbReference>
<evidence type="ECO:0000256" key="6">
    <source>
        <dbReference type="ARBA" id="ARBA00022741"/>
    </source>
</evidence>
<accession>A0A6C0FCS5</accession>
<dbReference type="EC" id="2.7.1.21" evidence="2"/>
<dbReference type="SUPFAM" id="SSF52540">
    <property type="entry name" value="P-loop containing nucleoside triphosphate hydrolases"/>
    <property type="match status" value="1"/>
</dbReference>
<organism evidence="11">
    <name type="scientific">viral metagenome</name>
    <dbReference type="NCBI Taxonomy" id="1070528"/>
    <lineage>
        <taxon>unclassified sequences</taxon>
        <taxon>metagenomes</taxon>
        <taxon>organismal metagenomes</taxon>
    </lineage>
</organism>
<dbReference type="InterPro" id="IPR027417">
    <property type="entry name" value="P-loop_NTPase"/>
</dbReference>
<comment type="similarity">
    <text evidence="1">Belongs to the thymidine kinase family.</text>
</comment>
<evidence type="ECO:0000256" key="10">
    <source>
        <dbReference type="ARBA" id="ARBA00048254"/>
    </source>
</evidence>
<dbReference type="FunFam" id="3.40.50.300:FF:000948">
    <property type="entry name" value="Thymidine kinase"/>
    <property type="match status" value="1"/>
</dbReference>